<dbReference type="GO" id="GO:0009253">
    <property type="term" value="P:peptidoglycan catabolic process"/>
    <property type="evidence" value="ECO:0007669"/>
    <property type="project" value="InterPro"/>
</dbReference>
<dbReference type="SMART" id="SM00646">
    <property type="entry name" value="Ami_3"/>
    <property type="match status" value="1"/>
</dbReference>
<feature type="domain" description="MurNAc-LAA" evidence="1">
    <location>
        <begin position="68"/>
        <end position="181"/>
    </location>
</feature>
<proteinExistence type="predicted"/>
<reference evidence="2 3" key="1">
    <citation type="submission" date="2017-03" db="EMBL/GenBank/DDBJ databases">
        <authorList>
            <person name="Afonso C.L."/>
            <person name="Miller P.J."/>
            <person name="Scott M.A."/>
            <person name="Spackman E."/>
            <person name="Goraichik I."/>
            <person name="Dimitrov K.M."/>
            <person name="Suarez D.L."/>
            <person name="Swayne D.E."/>
        </authorList>
    </citation>
    <scope>NUCLEOTIDE SEQUENCE [LARGE SCALE GENOMIC DNA]</scope>
    <source>
        <strain evidence="2 3">CECT 8110</strain>
    </source>
</reference>
<keyword evidence="3" id="KW-1185">Reference proteome</keyword>
<dbReference type="InterPro" id="IPR002508">
    <property type="entry name" value="MurNAc-LAA_cat"/>
</dbReference>
<dbReference type="Gene3D" id="3.40.630.40">
    <property type="entry name" value="Zn-dependent exopeptidases"/>
    <property type="match status" value="1"/>
</dbReference>
<dbReference type="OrthoDB" id="7323510at2"/>
<dbReference type="AlphaFoldDB" id="A0A1X6Y696"/>
<sequence length="185" mass="20338">MRKIAIIVGHNKRGQGAVRVTDGKTEFQWNSDLASRIRAYAEDDPYSEVRIFYRQTNMGYTKQIQDVYARADAWGADVTIELHFNAAADASASYTCTLSSGTAGSLALCERLQAAQVRVMGLDDAGVKIRNRGGGRGWRSLWTGDAPAALIEPYFGSNPRDCILADKRKDELARALYEAARESVA</sequence>
<dbReference type="SUPFAM" id="SSF53187">
    <property type="entry name" value="Zn-dependent exopeptidases"/>
    <property type="match status" value="1"/>
</dbReference>
<name>A0A1X6Y696_9RHOB</name>
<dbReference type="GO" id="GO:0008745">
    <property type="term" value="F:N-acetylmuramoyl-L-alanine amidase activity"/>
    <property type="evidence" value="ECO:0007669"/>
    <property type="project" value="InterPro"/>
</dbReference>
<dbReference type="EMBL" id="FWFU01000001">
    <property type="protein sequence ID" value="SLN11291.1"/>
    <property type="molecule type" value="Genomic_DNA"/>
</dbReference>
<gene>
    <name evidence="2" type="ORF">ROH8110_00081</name>
</gene>
<dbReference type="RefSeq" id="WP_121143642.1">
    <property type="nucleotide sequence ID" value="NZ_FWFU01000001.1"/>
</dbReference>
<dbReference type="Proteomes" id="UP000193207">
    <property type="component" value="Unassembled WGS sequence"/>
</dbReference>
<evidence type="ECO:0000313" key="3">
    <source>
        <dbReference type="Proteomes" id="UP000193207"/>
    </source>
</evidence>
<dbReference type="CDD" id="cd02696">
    <property type="entry name" value="MurNAc-LAA"/>
    <property type="match status" value="1"/>
</dbReference>
<evidence type="ECO:0000259" key="1">
    <source>
        <dbReference type="SMART" id="SM00646"/>
    </source>
</evidence>
<organism evidence="2 3">
    <name type="scientific">Roseovarius halotolerans</name>
    <dbReference type="NCBI Taxonomy" id="505353"/>
    <lineage>
        <taxon>Bacteria</taxon>
        <taxon>Pseudomonadati</taxon>
        <taxon>Pseudomonadota</taxon>
        <taxon>Alphaproteobacteria</taxon>
        <taxon>Rhodobacterales</taxon>
        <taxon>Roseobacteraceae</taxon>
        <taxon>Roseovarius</taxon>
    </lineage>
</organism>
<protein>
    <submittedName>
        <fullName evidence="2">N-acetylmuramoyl-L-alanine amidase</fullName>
    </submittedName>
</protein>
<evidence type="ECO:0000313" key="2">
    <source>
        <dbReference type="EMBL" id="SLN11291.1"/>
    </source>
</evidence>
<dbReference type="Pfam" id="PF01520">
    <property type="entry name" value="Amidase_3"/>
    <property type="match status" value="1"/>
</dbReference>
<accession>A0A1X6Y696</accession>